<dbReference type="GeneID" id="300579673"/>
<name>A0ABY2GV54_9HYPO</name>
<accession>A0ABY2GV54</accession>
<dbReference type="EMBL" id="PPTA01000012">
    <property type="protein sequence ID" value="TFA99827.1"/>
    <property type="molecule type" value="Genomic_DNA"/>
</dbReference>
<evidence type="ECO:0000256" key="1">
    <source>
        <dbReference type="SAM" id="MobiDB-lite"/>
    </source>
</evidence>
<dbReference type="Proteomes" id="UP001642720">
    <property type="component" value="Unassembled WGS sequence"/>
</dbReference>
<protein>
    <submittedName>
        <fullName evidence="2">Uncharacterized protein</fullName>
    </submittedName>
</protein>
<evidence type="ECO:0000313" key="3">
    <source>
        <dbReference type="Proteomes" id="UP001642720"/>
    </source>
</evidence>
<gene>
    <name evidence="2" type="ORF">CCMA1212_008073</name>
</gene>
<keyword evidence="3" id="KW-1185">Reference proteome</keyword>
<proteinExistence type="predicted"/>
<comment type="caution">
    <text evidence="2">The sequence shown here is derived from an EMBL/GenBank/DDBJ whole genome shotgun (WGS) entry which is preliminary data.</text>
</comment>
<feature type="region of interest" description="Disordered" evidence="1">
    <location>
        <begin position="1"/>
        <end position="25"/>
    </location>
</feature>
<evidence type="ECO:0000313" key="2">
    <source>
        <dbReference type="EMBL" id="TFA99827.1"/>
    </source>
</evidence>
<organism evidence="2 3">
    <name type="scientific">Trichoderma ghanense</name>
    <dbReference type="NCBI Taxonomy" id="65468"/>
    <lineage>
        <taxon>Eukaryota</taxon>
        <taxon>Fungi</taxon>
        <taxon>Dikarya</taxon>
        <taxon>Ascomycota</taxon>
        <taxon>Pezizomycotina</taxon>
        <taxon>Sordariomycetes</taxon>
        <taxon>Hypocreomycetidae</taxon>
        <taxon>Hypocreales</taxon>
        <taxon>Hypocreaceae</taxon>
        <taxon>Trichoderma</taxon>
    </lineage>
</organism>
<feature type="compositionally biased region" description="Basic and acidic residues" evidence="1">
    <location>
        <begin position="53"/>
        <end position="68"/>
    </location>
</feature>
<sequence>MQGCSSPPSGTALAEVDGMQQDTTVDDGEQGICVAYGCTNRNTTVKSGSLTPRSKEASKQREQMKTAENIDAKRDRARAEETLVGLDLDGGLSY</sequence>
<dbReference type="RefSeq" id="XP_073556029.1">
    <property type="nucleotide sequence ID" value="XM_073705223.1"/>
</dbReference>
<feature type="region of interest" description="Disordered" evidence="1">
    <location>
        <begin position="44"/>
        <end position="68"/>
    </location>
</feature>
<reference evidence="2 3" key="1">
    <citation type="submission" date="2018-01" db="EMBL/GenBank/DDBJ databases">
        <title>Genome characterization of the sugarcane-associated fungus Trichoderma ghanense CCMA-1212 and their application in lignocelulose bioconversion.</title>
        <authorList>
            <person name="Steindorff A.S."/>
            <person name="Mendes T.D."/>
            <person name="Vilela E.S.D."/>
            <person name="Rodrigues D.S."/>
            <person name="Formighieri E.F."/>
            <person name="Melo I.S."/>
            <person name="Favaro L.C.L."/>
        </authorList>
    </citation>
    <scope>NUCLEOTIDE SEQUENCE [LARGE SCALE GENOMIC DNA]</scope>
    <source>
        <strain evidence="2 3">CCMA-1212</strain>
    </source>
</reference>